<dbReference type="PROSITE" id="PS51352">
    <property type="entry name" value="THIOREDOXIN_2"/>
    <property type="match status" value="1"/>
</dbReference>
<keyword evidence="1" id="KW-0676">Redox-active center</keyword>
<dbReference type="InterPro" id="IPR036249">
    <property type="entry name" value="Thioredoxin-like_sf"/>
</dbReference>
<evidence type="ECO:0000313" key="5">
    <source>
        <dbReference type="Proteomes" id="UP000010809"/>
    </source>
</evidence>
<dbReference type="InterPro" id="IPR050553">
    <property type="entry name" value="Thioredoxin_ResA/DsbE_sf"/>
</dbReference>
<accession>L0DYH3</accession>
<evidence type="ECO:0000256" key="2">
    <source>
        <dbReference type="SAM" id="SignalP"/>
    </source>
</evidence>
<dbReference type="CDD" id="cd02966">
    <property type="entry name" value="TlpA_like_family"/>
    <property type="match status" value="1"/>
</dbReference>
<dbReference type="InterPro" id="IPR000866">
    <property type="entry name" value="AhpC/TSA"/>
</dbReference>
<dbReference type="Gene3D" id="3.40.30.10">
    <property type="entry name" value="Glutaredoxin"/>
    <property type="match status" value="1"/>
</dbReference>
<dbReference type="InterPro" id="IPR017937">
    <property type="entry name" value="Thioredoxin_CS"/>
</dbReference>
<dbReference type="SUPFAM" id="SSF52833">
    <property type="entry name" value="Thioredoxin-like"/>
    <property type="match status" value="1"/>
</dbReference>
<name>L0DYH3_THIND</name>
<feature type="chain" id="PRO_5003941171" evidence="2">
    <location>
        <begin position="24"/>
        <end position="452"/>
    </location>
</feature>
<dbReference type="HOGENOM" id="CLU_610767_0_0_6"/>
<dbReference type="InterPro" id="IPR013766">
    <property type="entry name" value="Thioredoxin_domain"/>
</dbReference>
<dbReference type="RefSeq" id="WP_015259219.1">
    <property type="nucleotide sequence ID" value="NC_019902.2"/>
</dbReference>
<proteinExistence type="predicted"/>
<organism evidence="4 5">
    <name type="scientific">Thioalkalivibrio nitratireducens (strain DSM 14787 / UNIQEM 213 / ALEN2)</name>
    <dbReference type="NCBI Taxonomy" id="1255043"/>
    <lineage>
        <taxon>Bacteria</taxon>
        <taxon>Pseudomonadati</taxon>
        <taxon>Pseudomonadota</taxon>
        <taxon>Gammaproteobacteria</taxon>
        <taxon>Chromatiales</taxon>
        <taxon>Ectothiorhodospiraceae</taxon>
        <taxon>Thioalkalivibrio</taxon>
    </lineage>
</organism>
<dbReference type="KEGG" id="tni:TVNIR_2460"/>
<evidence type="ECO:0000313" key="4">
    <source>
        <dbReference type="EMBL" id="AGA34103.1"/>
    </source>
</evidence>
<gene>
    <name evidence="4" type="ordered locus">TVNIR_2460</name>
</gene>
<feature type="signal peptide" evidence="2">
    <location>
        <begin position="1"/>
        <end position="23"/>
    </location>
</feature>
<dbReference type="Pfam" id="PF00578">
    <property type="entry name" value="AhpC-TSA"/>
    <property type="match status" value="1"/>
</dbReference>
<feature type="domain" description="Thioredoxin" evidence="3">
    <location>
        <begin position="289"/>
        <end position="429"/>
    </location>
</feature>
<keyword evidence="2" id="KW-0732">Signal</keyword>
<reference evidence="4" key="1">
    <citation type="submission" date="2015-12" db="EMBL/GenBank/DDBJ databases">
        <authorList>
            <person name="Tikhonova T.V."/>
            <person name="Pavlov A.R."/>
            <person name="Beletsky A.V."/>
            <person name="Mardanov A.V."/>
            <person name="Sorokin D.Y."/>
            <person name="Ravin N.V."/>
            <person name="Popov V.O."/>
        </authorList>
    </citation>
    <scope>NUCLEOTIDE SEQUENCE</scope>
    <source>
        <strain evidence="4">DSM 14787</strain>
    </source>
</reference>
<dbReference type="STRING" id="1255043.TVNIR_2460"/>
<evidence type="ECO:0000259" key="3">
    <source>
        <dbReference type="PROSITE" id="PS51352"/>
    </source>
</evidence>
<dbReference type="PANTHER" id="PTHR42852">
    <property type="entry name" value="THIOL:DISULFIDE INTERCHANGE PROTEIN DSBE"/>
    <property type="match status" value="1"/>
</dbReference>
<dbReference type="PANTHER" id="PTHR42852:SF13">
    <property type="entry name" value="PROTEIN DIPZ"/>
    <property type="match status" value="1"/>
</dbReference>
<dbReference type="GO" id="GO:0016209">
    <property type="term" value="F:antioxidant activity"/>
    <property type="evidence" value="ECO:0007669"/>
    <property type="project" value="InterPro"/>
</dbReference>
<dbReference type="PATRIC" id="fig|1255043.3.peg.2483"/>
<protein>
    <submittedName>
        <fullName evidence="4">Peroxiredoxin-like protein</fullName>
    </submittedName>
</protein>
<evidence type="ECO:0000256" key="1">
    <source>
        <dbReference type="ARBA" id="ARBA00023284"/>
    </source>
</evidence>
<dbReference type="EMBL" id="CP003989">
    <property type="protein sequence ID" value="AGA34103.1"/>
    <property type="molecule type" value="Genomic_DNA"/>
</dbReference>
<dbReference type="Proteomes" id="UP000010809">
    <property type="component" value="Chromosome"/>
</dbReference>
<keyword evidence="5" id="KW-1185">Reference proteome</keyword>
<dbReference type="PROSITE" id="PS00194">
    <property type="entry name" value="THIOREDOXIN_1"/>
    <property type="match status" value="1"/>
</dbReference>
<dbReference type="GO" id="GO:0015036">
    <property type="term" value="F:disulfide oxidoreductase activity"/>
    <property type="evidence" value="ECO:0007669"/>
    <property type="project" value="UniProtKB-ARBA"/>
</dbReference>
<dbReference type="OrthoDB" id="9788279at2"/>
<dbReference type="AlphaFoldDB" id="L0DYH3"/>
<sequence>MPILRNRIVSVCLLLLLATGTQADFAVDLDSGDLLEVYEFGGENDGPLFLWLVNQYGELVTPNALIETLASRGATVWRTDLLDSLLLQRSSEAIRSLDGGPVAALLDAAVDSGRGPIVLVTCDRMAVPLLRGLHEWRKQGGDAAGVAGGILFFPNLYRGTPVAGEQPELLGIVDATNMPLAILQPALGANRDRLTEVLDALHDAGSPAYGWLVDQVRDYYLLYSEEPVNRALESSAGIMPPEVRSAIADTPNQLLMATQLLARTPRPDAVLALDEAAEQPIAPAYGLIERQPRPAPDYDLVDARGTRHALDESLGRVTLVNFWATWCPPCVHEIPSMNRLAGAYDEDEFAIVSINFREEPEHILEFMREVDVDFPVLMDENGAVSRDWGVFAFPSSFLLDRDGRIRYSVNTAIEWDTDEVREVIDRLRSEDQYTRLPHLPVAQGPAATIEAR</sequence>
<dbReference type="eggNOG" id="COG0526">
    <property type="taxonomic scope" value="Bacteria"/>
</dbReference>